<evidence type="ECO:0000313" key="8">
    <source>
        <dbReference type="Proteomes" id="UP000324800"/>
    </source>
</evidence>
<dbReference type="GO" id="GO:0003950">
    <property type="term" value="F:NAD+ poly-ADP-ribosyltransferase activity"/>
    <property type="evidence" value="ECO:0007669"/>
    <property type="project" value="UniProtKB-UniRule"/>
</dbReference>
<organism evidence="7 8">
    <name type="scientific">Streblomastix strix</name>
    <dbReference type="NCBI Taxonomy" id="222440"/>
    <lineage>
        <taxon>Eukaryota</taxon>
        <taxon>Metamonada</taxon>
        <taxon>Preaxostyla</taxon>
        <taxon>Oxymonadida</taxon>
        <taxon>Streblomastigidae</taxon>
        <taxon>Streblomastix</taxon>
    </lineage>
</organism>
<dbReference type="Pfam" id="PF00644">
    <property type="entry name" value="PARP"/>
    <property type="match status" value="1"/>
</dbReference>
<dbReference type="AlphaFoldDB" id="A0A5J4U703"/>
<evidence type="ECO:0000256" key="5">
    <source>
        <dbReference type="RuleBase" id="RU362114"/>
    </source>
</evidence>
<keyword evidence="1 5" id="KW-0328">Glycosyltransferase</keyword>
<keyword evidence="2 5" id="KW-0808">Transferase</keyword>
<accession>A0A5J4U703</accession>
<evidence type="ECO:0000256" key="4">
    <source>
        <dbReference type="ARBA" id="ARBA00033987"/>
    </source>
</evidence>
<comment type="catalytic activity">
    <reaction evidence="4">
        <text>NAD(+) + (ADP-D-ribosyl)n-acceptor = nicotinamide + (ADP-D-ribosyl)n+1-acceptor + H(+).</text>
        <dbReference type="EC" id="2.4.2.30"/>
    </reaction>
</comment>
<dbReference type="OrthoDB" id="429950at2759"/>
<reference evidence="7 8" key="1">
    <citation type="submission" date="2019-03" db="EMBL/GenBank/DDBJ databases">
        <title>Single cell metagenomics reveals metabolic interactions within the superorganism composed of flagellate Streblomastix strix and complex community of Bacteroidetes bacteria on its surface.</title>
        <authorList>
            <person name="Treitli S.C."/>
            <person name="Kolisko M."/>
            <person name="Husnik F."/>
            <person name="Keeling P."/>
            <person name="Hampl V."/>
        </authorList>
    </citation>
    <scope>NUCLEOTIDE SEQUENCE [LARGE SCALE GENOMIC DNA]</scope>
    <source>
        <strain evidence="7">ST1C</strain>
    </source>
</reference>
<dbReference type="GO" id="GO:1990404">
    <property type="term" value="F:NAD+-protein mono-ADP-ribosyltransferase activity"/>
    <property type="evidence" value="ECO:0007669"/>
    <property type="project" value="TreeGrafter"/>
</dbReference>
<feature type="domain" description="PARP catalytic" evidence="6">
    <location>
        <begin position="37"/>
        <end position="254"/>
    </location>
</feature>
<dbReference type="InterPro" id="IPR012317">
    <property type="entry name" value="Poly(ADP-ribose)pol_cat_dom"/>
</dbReference>
<dbReference type="GO" id="GO:0006302">
    <property type="term" value="P:double-strand break repair"/>
    <property type="evidence" value="ECO:0007669"/>
    <property type="project" value="TreeGrafter"/>
</dbReference>
<evidence type="ECO:0000313" key="7">
    <source>
        <dbReference type="EMBL" id="KAA6365661.1"/>
    </source>
</evidence>
<protein>
    <recommendedName>
        <fullName evidence="5">Poly [ADP-ribose] polymerase</fullName>
        <shortName evidence="5">PARP</shortName>
        <ecNumber evidence="5">2.4.2.-</ecNumber>
    </recommendedName>
</protein>
<dbReference type="PROSITE" id="PS51059">
    <property type="entry name" value="PARP_CATALYTIC"/>
    <property type="match status" value="1"/>
</dbReference>
<dbReference type="PANTHER" id="PTHR10459">
    <property type="entry name" value="DNA LIGASE"/>
    <property type="match status" value="1"/>
</dbReference>
<proteinExistence type="predicted"/>
<dbReference type="Proteomes" id="UP000324800">
    <property type="component" value="Unassembled WGS sequence"/>
</dbReference>
<dbReference type="Gene3D" id="3.90.228.10">
    <property type="match status" value="1"/>
</dbReference>
<evidence type="ECO:0000256" key="1">
    <source>
        <dbReference type="ARBA" id="ARBA00022676"/>
    </source>
</evidence>
<dbReference type="GO" id="GO:0005730">
    <property type="term" value="C:nucleolus"/>
    <property type="evidence" value="ECO:0007669"/>
    <property type="project" value="TreeGrafter"/>
</dbReference>
<sequence length="254" mass="28451">MAVAIDPQSAHILQSIKQTGQVNKDAINDYGNVLSAETVFLVTQCLNTTIEPLLQGDNQYDLIEEYLNKSLTNSQYQSIEGIYRIRQADFDIRYKECEDNPHRLLLWHGSGRGFWMSILSTGLFTPGQTIFTSKAVSNFSPQQGYGIFFADMAAKAIGYTTRDGTNPNILTMGLFDVCLGQQHAYFQGQVAAGGFASMLIDGQNKPNQAQHLFIARNLQIPIGDVVNKGGRMCEYIVQRPEQARLMYIVRLRVR</sequence>
<dbReference type="EC" id="2.4.2.-" evidence="5"/>
<keyword evidence="3 5" id="KW-0520">NAD</keyword>
<evidence type="ECO:0000256" key="3">
    <source>
        <dbReference type="ARBA" id="ARBA00023027"/>
    </source>
</evidence>
<comment type="caution">
    <text evidence="7">The sequence shown here is derived from an EMBL/GenBank/DDBJ whole genome shotgun (WGS) entry which is preliminary data.</text>
</comment>
<evidence type="ECO:0000259" key="6">
    <source>
        <dbReference type="PROSITE" id="PS51059"/>
    </source>
</evidence>
<evidence type="ECO:0000256" key="2">
    <source>
        <dbReference type="ARBA" id="ARBA00022679"/>
    </source>
</evidence>
<dbReference type="GO" id="GO:0070212">
    <property type="term" value="P:protein poly-ADP-ribosylation"/>
    <property type="evidence" value="ECO:0007669"/>
    <property type="project" value="TreeGrafter"/>
</dbReference>
<dbReference type="SUPFAM" id="SSF56399">
    <property type="entry name" value="ADP-ribosylation"/>
    <property type="match status" value="1"/>
</dbReference>
<dbReference type="EMBL" id="SNRW01020236">
    <property type="protein sequence ID" value="KAA6365661.1"/>
    <property type="molecule type" value="Genomic_DNA"/>
</dbReference>
<dbReference type="InterPro" id="IPR050800">
    <property type="entry name" value="ARTD/PARP"/>
</dbReference>
<name>A0A5J4U703_9EUKA</name>
<dbReference type="PANTHER" id="PTHR10459:SF60">
    <property type="entry name" value="POLY [ADP-RIBOSE] POLYMERASE 2"/>
    <property type="match status" value="1"/>
</dbReference>
<gene>
    <name evidence="7" type="ORF">EZS28_038813</name>
</gene>